<comment type="caution">
    <text evidence="2">The sequence shown here is derived from an EMBL/GenBank/DDBJ whole genome shotgun (WGS) entry which is preliminary data.</text>
</comment>
<dbReference type="EMBL" id="BOML01000083">
    <property type="protein sequence ID" value="GIE07511.1"/>
    <property type="molecule type" value="Genomic_DNA"/>
</dbReference>
<accession>A0ABQ3ZCG1</accession>
<dbReference type="RefSeq" id="WP_203735348.1">
    <property type="nucleotide sequence ID" value="NZ_BAAATX010000040.1"/>
</dbReference>
<protein>
    <submittedName>
        <fullName evidence="2">Uncharacterized protein</fullName>
    </submittedName>
</protein>
<reference evidence="2 3" key="1">
    <citation type="submission" date="2021-01" db="EMBL/GenBank/DDBJ databases">
        <title>Whole genome shotgun sequence of Actinoplanes durhamensis NBRC 14914.</title>
        <authorList>
            <person name="Komaki H."/>
            <person name="Tamura T."/>
        </authorList>
    </citation>
    <scope>NUCLEOTIDE SEQUENCE [LARGE SCALE GENOMIC DNA]</scope>
    <source>
        <strain evidence="2 3">NBRC 14914</strain>
    </source>
</reference>
<feature type="compositionally biased region" description="Pro residues" evidence="1">
    <location>
        <begin position="31"/>
        <end position="44"/>
    </location>
</feature>
<keyword evidence="3" id="KW-1185">Reference proteome</keyword>
<evidence type="ECO:0000256" key="1">
    <source>
        <dbReference type="SAM" id="MobiDB-lite"/>
    </source>
</evidence>
<evidence type="ECO:0000313" key="3">
    <source>
        <dbReference type="Proteomes" id="UP000637628"/>
    </source>
</evidence>
<organism evidence="2 3">
    <name type="scientific">Paractinoplanes durhamensis</name>
    <dbReference type="NCBI Taxonomy" id="113563"/>
    <lineage>
        <taxon>Bacteria</taxon>
        <taxon>Bacillati</taxon>
        <taxon>Actinomycetota</taxon>
        <taxon>Actinomycetes</taxon>
        <taxon>Micromonosporales</taxon>
        <taxon>Micromonosporaceae</taxon>
        <taxon>Paractinoplanes</taxon>
    </lineage>
</organism>
<dbReference type="Proteomes" id="UP000637628">
    <property type="component" value="Unassembled WGS sequence"/>
</dbReference>
<proteinExistence type="predicted"/>
<feature type="region of interest" description="Disordered" evidence="1">
    <location>
        <begin position="1"/>
        <end position="60"/>
    </location>
</feature>
<evidence type="ECO:0000313" key="2">
    <source>
        <dbReference type="EMBL" id="GIE07511.1"/>
    </source>
</evidence>
<sequence length="60" mass="6440">MFAAIKNLIPEPRQADQPRHYVGRHRHPDPIPEAPVSPAPPVSPGPVVTKPAEETETAAA</sequence>
<name>A0ABQ3ZCG1_9ACTN</name>
<gene>
    <name evidence="2" type="ORF">Adu01nite_88610</name>
</gene>